<dbReference type="PANTHER" id="PTHR34011">
    <property type="entry name" value="PHYCOBILISOME 32.1 KDA LINKER POLYPEPTIDE, PHYCOCYANIN-ASSOCIATED, ROD 2-RELATED"/>
    <property type="match status" value="1"/>
</dbReference>
<dbReference type="PROSITE" id="PS51445">
    <property type="entry name" value="PBS_LINKER"/>
    <property type="match status" value="3"/>
</dbReference>
<dbReference type="GO" id="GO:0030089">
    <property type="term" value="C:phycobilisome"/>
    <property type="evidence" value="ECO:0007669"/>
    <property type="project" value="UniProtKB-UniRule"/>
</dbReference>
<evidence type="ECO:0000256" key="5">
    <source>
        <dbReference type="ARBA" id="ARBA00022528"/>
    </source>
</evidence>
<evidence type="ECO:0000256" key="19">
    <source>
        <dbReference type="ARBA" id="ARBA00031629"/>
    </source>
</evidence>
<dbReference type="GO" id="GO:0009535">
    <property type="term" value="C:chloroplast thylakoid membrane"/>
    <property type="evidence" value="ECO:0007669"/>
    <property type="project" value="UniProtKB-SubCell"/>
</dbReference>
<evidence type="ECO:0000256" key="2">
    <source>
        <dbReference type="ARBA" id="ARBA00008182"/>
    </source>
</evidence>
<keyword evidence="7" id="KW-0042">Antenna complex</keyword>
<evidence type="ECO:0000256" key="17">
    <source>
        <dbReference type="ARBA" id="ARBA00025203"/>
    </source>
</evidence>
<keyword evidence="8 23" id="KW-0934">Plastid</keyword>
<keyword evidence="15" id="KW-0456">Lyase</keyword>
<dbReference type="EMBL" id="MK814699">
    <property type="protein sequence ID" value="QCI07562.1"/>
    <property type="molecule type" value="Genomic_DNA"/>
</dbReference>
<evidence type="ECO:0000256" key="15">
    <source>
        <dbReference type="ARBA" id="ARBA00023239"/>
    </source>
</evidence>
<dbReference type="InterPro" id="IPR038719">
    <property type="entry name" value="Phycobilisome_asu/bsu_sf"/>
</dbReference>
<evidence type="ECO:0000259" key="22">
    <source>
        <dbReference type="PROSITE" id="PS51445"/>
    </source>
</evidence>
<reference evidence="23" key="1">
    <citation type="journal article" date="2019" name="Mol. Phylogenet. Evol.">
        <title>Morphological evolution and classification of the red algal order Ceramiales inferred using plastid phylogenomics.</title>
        <authorList>
            <person name="Diaz-Tapia P."/>
            <person name="Pasella M.M."/>
            <person name="Verbruggen H."/>
            <person name="Maggs C.A."/>
        </authorList>
    </citation>
    <scope>NUCLEOTIDE SEQUENCE</scope>
    <source>
        <strain evidence="23">PD2930</strain>
    </source>
</reference>
<evidence type="ECO:0000313" key="23">
    <source>
        <dbReference type="EMBL" id="QCI07562.1"/>
    </source>
</evidence>
<keyword evidence="12" id="KW-0157">Chromophore</keyword>
<feature type="domain" description="PBS-linker" evidence="22">
    <location>
        <begin position="493"/>
        <end position="674"/>
    </location>
</feature>
<comment type="similarity">
    <text evidence="21">Belongs to the phycobilisome linker protein family.</text>
</comment>
<dbReference type="InterPro" id="IPR012128">
    <property type="entry name" value="Phycobilisome_asu/bsu"/>
</dbReference>
<evidence type="ECO:0000256" key="20">
    <source>
        <dbReference type="ARBA" id="ARBA00033322"/>
    </source>
</evidence>
<dbReference type="Pfam" id="PF00427">
    <property type="entry name" value="PBS_linker_poly"/>
    <property type="match status" value="3"/>
</dbReference>
<evidence type="ECO:0000256" key="8">
    <source>
        <dbReference type="ARBA" id="ARBA00022640"/>
    </source>
</evidence>
<dbReference type="InterPro" id="IPR038255">
    <property type="entry name" value="PBS_linker_sf"/>
</dbReference>
<dbReference type="InterPro" id="IPR001297">
    <property type="entry name" value="PBS_linker_dom"/>
</dbReference>
<dbReference type="Gene3D" id="1.10.490.20">
    <property type="entry name" value="Phycocyanins"/>
    <property type="match status" value="1"/>
</dbReference>
<evidence type="ECO:0000256" key="14">
    <source>
        <dbReference type="ARBA" id="ARBA00023136"/>
    </source>
</evidence>
<organism evidence="23">
    <name type="scientific">Nitophyllum punctatum</name>
    <dbReference type="NCBI Taxonomy" id="158729"/>
    <lineage>
        <taxon>Eukaryota</taxon>
        <taxon>Rhodophyta</taxon>
        <taxon>Florideophyceae</taxon>
        <taxon>Rhodymeniophycidae</taxon>
        <taxon>Ceramiales</taxon>
        <taxon>Delesseriaceae</taxon>
        <taxon>Nitophylloideae</taxon>
        <taxon>Nitophyllum</taxon>
    </lineage>
</organism>
<evidence type="ECO:0000256" key="12">
    <source>
        <dbReference type="ARBA" id="ARBA00022991"/>
    </source>
</evidence>
<evidence type="ECO:0000256" key="16">
    <source>
        <dbReference type="ARBA" id="ARBA00023307"/>
    </source>
</evidence>
<proteinExistence type="inferred from homology"/>
<evidence type="ECO:0000256" key="11">
    <source>
        <dbReference type="ARBA" id="ARBA00022982"/>
    </source>
</evidence>
<keyword evidence="6" id="KW-0602">Photosynthesis</keyword>
<dbReference type="Gene3D" id="1.10.3130.20">
    <property type="entry name" value="Phycobilisome linker domain"/>
    <property type="match status" value="3"/>
</dbReference>
<evidence type="ECO:0000256" key="7">
    <source>
        <dbReference type="ARBA" id="ARBA00022549"/>
    </source>
</evidence>
<feature type="domain" description="PBS-linker" evidence="22">
    <location>
        <begin position="246"/>
        <end position="426"/>
    </location>
</feature>
<keyword evidence="13" id="KW-0793">Thylakoid</keyword>
<evidence type="ECO:0000256" key="6">
    <source>
        <dbReference type="ARBA" id="ARBA00022531"/>
    </source>
</evidence>
<keyword evidence="11" id="KW-0249">Electron transport</keyword>
<reference evidence="23" key="2">
    <citation type="submission" date="2019-04" db="EMBL/GenBank/DDBJ databases">
        <authorList>
            <person name="Pasella M."/>
        </authorList>
    </citation>
    <scope>NUCLEOTIDE SEQUENCE</scope>
    <source>
        <strain evidence="23">PD2930</strain>
    </source>
</reference>
<name>A0A4D6WWM0_9FLOR</name>
<geneLocation type="plastid" evidence="23"/>
<evidence type="ECO:0000256" key="13">
    <source>
        <dbReference type="ARBA" id="ARBA00023078"/>
    </source>
</evidence>
<accession>A0A4D6WWM0</accession>
<evidence type="ECO:0000256" key="4">
    <source>
        <dbReference type="ARBA" id="ARBA00022448"/>
    </source>
</evidence>
<comment type="similarity">
    <text evidence="2">Belongs to the phycobiliprotein family.</text>
</comment>
<keyword evidence="10 21" id="KW-0605">Phycobilisome</keyword>
<protein>
    <recommendedName>
        <fullName evidence="3">Phycobiliprotein ApcE</fullName>
    </recommendedName>
    <alternativeName>
        <fullName evidence="20">Anchor polypeptide</fullName>
    </alternativeName>
    <alternativeName>
        <fullName evidence="19">PBS-anchor protein</fullName>
    </alternativeName>
    <alternativeName>
        <fullName evidence="18">Phycobilisome linker polypeptide</fullName>
    </alternativeName>
</protein>
<keyword evidence="9" id="KW-0677">Repeat</keyword>
<dbReference type="PANTHER" id="PTHR34011:SF6">
    <property type="entry name" value="PHYCOBILIPROTEIN APCE"/>
    <property type="match status" value="1"/>
</dbReference>
<feature type="domain" description="PBS-linker" evidence="22">
    <location>
        <begin position="695"/>
        <end position="872"/>
    </location>
</feature>
<comment type="function">
    <text evidence="17">This protein is postulated to act both as terminal energy acceptor and as a linker polypeptide that stabilizes the phycobilisome architecture. May have intrinsic bilin lyase activity.</text>
</comment>
<sequence length="879" mass="100531">MIVKSNSGSPVVSTKLYSTVSIASITQAEQQDRFLQLGELNQLISFLNSGSKRLEIADILAKNANLLVSKAADKIFIGGSAISYLERPQTSFLDSNSANNIEMTQNLLGNASSDIFDNIRSGIFNSSSNSLPPGFKPINISLYGSVRMKKSLRDLDWFLRYLTYAIISGDTNILSVNIRGLRELIDNACSSAAAIVALREMRKISIAIFDNDLEAKQLVQQYFNIVIAEFESPCLSDKFRKRYSKDVQGLRLPQIYNNAGIILQKFVMKSSLSIDEKNTVIKACYRQVFERDICKAYDLNFTDLESQVKTGQLSIKEFIRCLAKSSIYRQQFYDCFVNSRVVELSFKHLLGRGPSSIQEFRNYFAVLSTRGLDGLVDHLLNSQEYADYFGEETVPYIRSLGEEAQESRNWGAQIRLFNYSAVFRKIPEFITLFSDYKTNLPDQHPYGIGNDPLLIQFGAIFPNNIVNLKSKTAIFGRYTRRILLRCGPGIYSQMSNPNSRQLSVGTLGPKIFKVESVPTGKNTNTAQIIRAVYLRVFGRLVYQEELSGLIKLENQFKNQVFSVRNFIRLLIKSPLFRSLYWNNLYICKAIEFIHNKLIGRPTYSRQEINQYFDIVYKRSFYDMIDSILDSQEYSEVFGDNIVPYERYITSSTVLSRNLFLKQKLISSKSLIDDRYNLGKSDFIILGQIKDQPSINNISKRVNQGVTALRDQVKIFKLYDSIDHSSKIQILRAIYRQIFERDLNSFTIGDEFYNLEKAFFLGELTIQQLIEKLGSSYLYRKEFYQPYPNTKVIELGTKHFLGRAPNNQAEIRYYNQILASQGIISFIVALVNSTEYNMIFGSSTVPHRRFPTLPAANFPNTERLYNTLTKQNEAIVVPSF</sequence>
<evidence type="ECO:0000256" key="3">
    <source>
        <dbReference type="ARBA" id="ARBA00018674"/>
    </source>
</evidence>
<evidence type="ECO:0000256" key="1">
    <source>
        <dbReference type="ARBA" id="ARBA00004185"/>
    </source>
</evidence>
<dbReference type="Pfam" id="PF00502">
    <property type="entry name" value="Phycobilisome"/>
    <property type="match status" value="2"/>
</dbReference>
<dbReference type="GO" id="GO:0016829">
    <property type="term" value="F:lyase activity"/>
    <property type="evidence" value="ECO:0007669"/>
    <property type="project" value="UniProtKB-KW"/>
</dbReference>
<comment type="subcellular location">
    <subcellularLocation>
        <location evidence="1">Plastid</location>
        <location evidence="1">Chloroplast thylakoid membrane</location>
        <topology evidence="1">Peripheral membrane protein</topology>
        <orientation evidence="1">Stromal side</orientation>
    </subcellularLocation>
</comment>
<dbReference type="GO" id="GO:0015979">
    <property type="term" value="P:photosynthesis"/>
    <property type="evidence" value="ECO:0007669"/>
    <property type="project" value="UniProtKB-KW"/>
</dbReference>
<keyword evidence="5" id="KW-0150">Chloroplast</keyword>
<evidence type="ECO:0000256" key="9">
    <source>
        <dbReference type="ARBA" id="ARBA00022737"/>
    </source>
</evidence>
<keyword evidence="14" id="KW-0472">Membrane</keyword>
<dbReference type="InterPro" id="IPR009050">
    <property type="entry name" value="Globin-like_sf"/>
</dbReference>
<evidence type="ECO:0000256" key="10">
    <source>
        <dbReference type="ARBA" id="ARBA00022738"/>
    </source>
</evidence>
<evidence type="ECO:0000256" key="21">
    <source>
        <dbReference type="PROSITE-ProRule" id="PRU00775"/>
    </source>
</evidence>
<gene>
    <name evidence="23" type="primary">apcE</name>
</gene>
<evidence type="ECO:0000256" key="18">
    <source>
        <dbReference type="ARBA" id="ARBA00029643"/>
    </source>
</evidence>
<keyword evidence="16" id="KW-0089">Bile pigment</keyword>
<keyword evidence="4" id="KW-0813">Transport</keyword>
<dbReference type="SUPFAM" id="SSF46458">
    <property type="entry name" value="Globin-like"/>
    <property type="match status" value="1"/>
</dbReference>
<dbReference type="AlphaFoldDB" id="A0A4D6WWM0"/>